<evidence type="ECO:0000259" key="2">
    <source>
        <dbReference type="Pfam" id="PF07714"/>
    </source>
</evidence>
<feature type="region of interest" description="Disordered" evidence="1">
    <location>
        <begin position="707"/>
        <end position="732"/>
    </location>
</feature>
<feature type="compositionally biased region" description="Basic and acidic residues" evidence="1">
    <location>
        <begin position="152"/>
        <end position="168"/>
    </location>
</feature>
<protein>
    <submittedName>
        <fullName evidence="3">Kinase domain-containing protein</fullName>
    </submittedName>
</protein>
<keyword evidence="3" id="KW-0808">Transferase</keyword>
<feature type="region of interest" description="Disordered" evidence="1">
    <location>
        <begin position="504"/>
        <end position="620"/>
    </location>
</feature>
<name>A0A5M8PYE9_9LECA</name>
<dbReference type="InterPro" id="IPR011009">
    <property type="entry name" value="Kinase-like_dom_sf"/>
</dbReference>
<feature type="region of interest" description="Disordered" evidence="1">
    <location>
        <begin position="47"/>
        <end position="193"/>
    </location>
</feature>
<organism evidence="3 4">
    <name type="scientific">Lasallia pustulata</name>
    <dbReference type="NCBI Taxonomy" id="136370"/>
    <lineage>
        <taxon>Eukaryota</taxon>
        <taxon>Fungi</taxon>
        <taxon>Dikarya</taxon>
        <taxon>Ascomycota</taxon>
        <taxon>Pezizomycotina</taxon>
        <taxon>Lecanoromycetes</taxon>
        <taxon>OSLEUM clade</taxon>
        <taxon>Umbilicariomycetidae</taxon>
        <taxon>Umbilicariales</taxon>
        <taxon>Umbilicariaceae</taxon>
        <taxon>Lasallia</taxon>
    </lineage>
</organism>
<feature type="compositionally biased region" description="Basic and acidic residues" evidence="1">
    <location>
        <begin position="87"/>
        <end position="114"/>
    </location>
</feature>
<feature type="compositionally biased region" description="Pro residues" evidence="1">
    <location>
        <begin position="511"/>
        <end position="540"/>
    </location>
</feature>
<feature type="compositionally biased region" description="Low complexity" evidence="1">
    <location>
        <begin position="594"/>
        <end position="608"/>
    </location>
</feature>
<sequence>MVDGASGQTSSKLPSDATSQSVEAGENEQKLPRWQKWSMFGRWLGRDEQSSSLDSKPDNDGPRPSLGRRLSRIVVPGLPRPATFRRQNSERRERLSPVDPSVDERRTVSVDRRRTLSARPALLPTSAISKLPASEGPTPDDGSSSDLPTKPGGDHDTSPEKDHSRDPPPPRPSPPPPEAAPDEDRASEASVQDKVADQLALELEVKWILNLSMRFRDRTPREKFFVTYAEQPNRWRRVTISCDYRDAPADSLENDLQSLDSQREKSERIYESIHASVPEIHFFDTVTNLKLETKDDRLHVHVTEDINEIIPYPPIHAVKHLKCAMYSESEVEFDSHLSGFVYKVKVDGLVCIKKEIPGPDSVEEFLYEINALHALTGANNVIEFQALIVDEDRKVVKGLLISLAEYGALVDLLFEMKDCLVWATRERWAKHIVQGLAEIHEAGFVQGDFTLSNIVVNDREEAKIIDINRRGCPVGWEPPEITKLIASSQRISMYIGVKSDLFQLGQTGRQGPPPAIPPPGPLRPEIPPPGPRAPPPPPPGSATNSELLRDLSAGDRHPLPRPASIDIPFDGPGSYMVPRRGCQPPLPTSHPHTGDGPPGSRASSPAPSDADDDQEPQLVPRSPRGALAWAHVELGGSPFLVQKSELDCVAAEAAAAHGDAGRWVGEVERGFRHADSGLADMDGDVDGGMDLDIAGVGGHETLADYHFEGEEEGLGLDTGEREEGRGGPDQAL</sequence>
<dbReference type="OrthoDB" id="635774at2759"/>
<evidence type="ECO:0000256" key="1">
    <source>
        <dbReference type="SAM" id="MobiDB-lite"/>
    </source>
</evidence>
<feature type="compositionally biased region" description="Basic and acidic residues" evidence="1">
    <location>
        <begin position="47"/>
        <end position="61"/>
    </location>
</feature>
<comment type="caution">
    <text evidence="3">The sequence shown here is derived from an EMBL/GenBank/DDBJ whole genome shotgun (WGS) entry which is preliminary data.</text>
</comment>
<feature type="region of interest" description="Disordered" evidence="1">
    <location>
        <begin position="1"/>
        <end position="33"/>
    </location>
</feature>
<proteinExistence type="predicted"/>
<dbReference type="Gene3D" id="1.10.510.10">
    <property type="entry name" value="Transferase(Phosphotransferase) domain 1"/>
    <property type="match status" value="1"/>
</dbReference>
<feature type="compositionally biased region" description="Pro residues" evidence="1">
    <location>
        <begin position="169"/>
        <end position="179"/>
    </location>
</feature>
<dbReference type="Proteomes" id="UP000324767">
    <property type="component" value="Unassembled WGS sequence"/>
</dbReference>
<reference evidence="3 4" key="1">
    <citation type="submission" date="2019-09" db="EMBL/GenBank/DDBJ databases">
        <title>The hologenome of the rock-dwelling lichen Lasallia pustulata.</title>
        <authorList>
            <person name="Greshake Tzovaras B."/>
            <person name="Segers F."/>
            <person name="Bicker A."/>
            <person name="Dal Grande F."/>
            <person name="Otte J."/>
            <person name="Hankeln T."/>
            <person name="Schmitt I."/>
            <person name="Ebersberger I."/>
        </authorList>
    </citation>
    <scope>NUCLEOTIDE SEQUENCE [LARGE SCALE GENOMIC DNA]</scope>
    <source>
        <strain evidence="3">A1-1</strain>
    </source>
</reference>
<evidence type="ECO:0000313" key="4">
    <source>
        <dbReference type="Proteomes" id="UP000324767"/>
    </source>
</evidence>
<dbReference type="Pfam" id="PF07714">
    <property type="entry name" value="PK_Tyr_Ser-Thr"/>
    <property type="match status" value="1"/>
</dbReference>
<feature type="domain" description="Serine-threonine/tyrosine-protein kinase catalytic" evidence="2">
    <location>
        <begin position="351"/>
        <end position="466"/>
    </location>
</feature>
<feature type="compositionally biased region" description="Polar residues" evidence="1">
    <location>
        <begin position="1"/>
        <end position="22"/>
    </location>
</feature>
<keyword evidence="3" id="KW-0418">Kinase</keyword>
<gene>
    <name evidence="3" type="ORF">FRX48_01493</name>
</gene>
<dbReference type="EMBL" id="VXIT01000002">
    <property type="protein sequence ID" value="KAA6414743.1"/>
    <property type="molecule type" value="Genomic_DNA"/>
</dbReference>
<feature type="compositionally biased region" description="Basic and acidic residues" evidence="1">
    <location>
        <begin position="547"/>
        <end position="558"/>
    </location>
</feature>
<dbReference type="SUPFAM" id="SSF56112">
    <property type="entry name" value="Protein kinase-like (PK-like)"/>
    <property type="match status" value="1"/>
</dbReference>
<evidence type="ECO:0000313" key="3">
    <source>
        <dbReference type="EMBL" id="KAA6414743.1"/>
    </source>
</evidence>
<dbReference type="GO" id="GO:0004672">
    <property type="term" value="F:protein kinase activity"/>
    <property type="evidence" value="ECO:0007669"/>
    <property type="project" value="InterPro"/>
</dbReference>
<dbReference type="InterPro" id="IPR001245">
    <property type="entry name" value="Ser-Thr/Tyr_kinase_cat_dom"/>
</dbReference>
<dbReference type="AlphaFoldDB" id="A0A5M8PYE9"/>
<accession>A0A5M8PYE9</accession>